<evidence type="ECO:0000313" key="2">
    <source>
        <dbReference type="Proteomes" id="UP000279275"/>
    </source>
</evidence>
<dbReference type="EMBL" id="RFFH01000002">
    <property type="protein sequence ID" value="RMI34149.1"/>
    <property type="molecule type" value="Genomic_DNA"/>
</dbReference>
<dbReference type="InterPro" id="IPR023393">
    <property type="entry name" value="START-like_dom_sf"/>
</dbReference>
<dbReference type="RefSeq" id="WP_122187074.1">
    <property type="nucleotide sequence ID" value="NZ_RFFH01000002.1"/>
</dbReference>
<dbReference type="InterPro" id="IPR019587">
    <property type="entry name" value="Polyketide_cyclase/dehydratase"/>
</dbReference>
<protein>
    <submittedName>
        <fullName evidence="1">SRPBCC family protein</fullName>
    </submittedName>
</protein>
<dbReference type="AlphaFoldDB" id="A0A3M2L9A3"/>
<dbReference type="SUPFAM" id="SSF55961">
    <property type="entry name" value="Bet v1-like"/>
    <property type="match status" value="1"/>
</dbReference>
<keyword evidence="2" id="KW-1185">Reference proteome</keyword>
<dbReference type="Gene3D" id="3.30.530.20">
    <property type="match status" value="1"/>
</dbReference>
<dbReference type="OrthoDB" id="4560923at2"/>
<comment type="caution">
    <text evidence="1">The sequence shown here is derived from an EMBL/GenBank/DDBJ whole genome shotgun (WGS) entry which is preliminary data.</text>
</comment>
<dbReference type="Proteomes" id="UP000279275">
    <property type="component" value="Unassembled WGS sequence"/>
</dbReference>
<organism evidence="1 2">
    <name type="scientific">Nocardia stercoris</name>
    <dbReference type="NCBI Taxonomy" id="2483361"/>
    <lineage>
        <taxon>Bacteria</taxon>
        <taxon>Bacillati</taxon>
        <taxon>Actinomycetota</taxon>
        <taxon>Actinomycetes</taxon>
        <taxon>Mycobacteriales</taxon>
        <taxon>Nocardiaceae</taxon>
        <taxon>Nocardia</taxon>
    </lineage>
</organism>
<proteinExistence type="predicted"/>
<reference evidence="1 2" key="1">
    <citation type="submission" date="2018-10" db="EMBL/GenBank/DDBJ databases">
        <title>Isolation from cow dung.</title>
        <authorList>
            <person name="Ling L."/>
        </authorList>
    </citation>
    <scope>NUCLEOTIDE SEQUENCE [LARGE SCALE GENOMIC DNA]</scope>
    <source>
        <strain evidence="1 2">NEAU-LL90</strain>
    </source>
</reference>
<accession>A0A3M2L9A3</accession>
<sequence>MTDVKISVECAATAETAFAYVNDYRTAPQYMAEVHAISPLTDQIEGVGATFDVTVKLGPATLHTTVEVARSEPGVVLAMKSVNGFQVETTYNFTDLGGGRCGLVVDFDYRVAPGLAGKVLGKTIEPFVKIAAAQMTKRLSAEIEAYHLSR</sequence>
<evidence type="ECO:0000313" key="1">
    <source>
        <dbReference type="EMBL" id="RMI34149.1"/>
    </source>
</evidence>
<dbReference type="Pfam" id="PF10604">
    <property type="entry name" value="Polyketide_cyc2"/>
    <property type="match status" value="1"/>
</dbReference>
<gene>
    <name evidence="1" type="ORF">EBN03_06930</name>
</gene>
<name>A0A3M2L9A3_9NOCA</name>